<sequence length="67" mass="7494">MSRSSIGKLNGSDGRVDNKSYLSLQYLVSGCNSTCRVLKINGKNAQYSKLHENSQVDKALIKFVWNK</sequence>
<proteinExistence type="predicted"/>
<reference evidence="1 2" key="1">
    <citation type="submission" date="2017-05" db="EMBL/GenBank/DDBJ databases">
        <title>Lactobacillus johnsonii from commercial turkeys.</title>
        <authorList>
            <person name="Johnson T.J."/>
            <person name="Youmans B."/>
        </authorList>
    </citation>
    <scope>NUCLEOTIDE SEQUENCE [LARGE SCALE GENOMIC DNA]</scope>
    <source>
        <strain evidence="1 2">UMNLJ54</strain>
    </source>
</reference>
<evidence type="ECO:0000313" key="1">
    <source>
        <dbReference type="EMBL" id="PAB52872.1"/>
    </source>
</evidence>
<comment type="caution">
    <text evidence="1">The sequence shown here is derived from an EMBL/GenBank/DDBJ whole genome shotgun (WGS) entry which is preliminary data.</text>
</comment>
<accession>A0AAX0PVU5</accession>
<gene>
    <name evidence="1" type="ORF">A3P64_04195</name>
</gene>
<dbReference type="Pfam" id="PF06028">
    <property type="entry name" value="DUF915"/>
    <property type="match status" value="1"/>
</dbReference>
<dbReference type="AlphaFoldDB" id="A0AAX0PVU5"/>
<dbReference type="EMBL" id="NIBB01000018">
    <property type="protein sequence ID" value="PAB52872.1"/>
    <property type="molecule type" value="Genomic_DNA"/>
</dbReference>
<dbReference type="PROSITE" id="PS51257">
    <property type="entry name" value="PROKAR_LIPOPROTEIN"/>
    <property type="match status" value="1"/>
</dbReference>
<evidence type="ECO:0000313" key="2">
    <source>
        <dbReference type="Proteomes" id="UP000216448"/>
    </source>
</evidence>
<evidence type="ECO:0008006" key="3">
    <source>
        <dbReference type="Google" id="ProtNLM"/>
    </source>
</evidence>
<protein>
    <recommendedName>
        <fullName evidence="3">Alpha/beta hydrolase</fullName>
    </recommendedName>
</protein>
<name>A0AAX0PVU5_LACJH</name>
<dbReference type="InterPro" id="IPR029058">
    <property type="entry name" value="AB_hydrolase_fold"/>
</dbReference>
<dbReference type="Gene3D" id="3.40.50.1820">
    <property type="entry name" value="alpha/beta hydrolase"/>
    <property type="match status" value="1"/>
</dbReference>
<organism evidence="1 2">
    <name type="scientific">Lactobacillus johnsonii</name>
    <dbReference type="NCBI Taxonomy" id="33959"/>
    <lineage>
        <taxon>Bacteria</taxon>
        <taxon>Bacillati</taxon>
        <taxon>Bacillota</taxon>
        <taxon>Bacilli</taxon>
        <taxon>Lactobacillales</taxon>
        <taxon>Lactobacillaceae</taxon>
        <taxon>Lactobacillus</taxon>
    </lineage>
</organism>
<dbReference type="Proteomes" id="UP000216448">
    <property type="component" value="Unassembled WGS sequence"/>
</dbReference>
<dbReference type="InterPro" id="IPR010315">
    <property type="entry name" value="DUF915_hydro-like"/>
</dbReference>